<sequence>MSGVCGLGTHKKEVPDKFSAFGWGVRLMLCRKPRQVRAKQNFVNGRLDRLDHQVSKTGDHLRDCMEIEPSYLASFQLHFIFYILTDSRYHGSHCSTLKSGNGYGWTRMDTDGNIKRASSCGGRFLSSLRHLLFFERLPHYQNDFIMQFSKSLFADFTPILALFAVGAVLVAQVNASALPVTPGNIEAREPKSSVNSIWQLGLSSYATKMKVWGIKLQRGPMNLQCMNDAGNLNPVLRTVGPVTARQCMDIRFSFKLYTSFFYVGILFEKKKKKMGLVENELQKSATGCKKTIVDTVACSVNITGVATPCMPDLRHQNDIRLKIPNGVK</sequence>
<protein>
    <submittedName>
        <fullName evidence="1">Uncharacterized protein</fullName>
    </submittedName>
</protein>
<proteinExistence type="predicted"/>
<dbReference type="AlphaFoldDB" id="A0A4S8M1C3"/>
<gene>
    <name evidence="1" type="ORF">K435DRAFT_797932</name>
</gene>
<accession>A0A4S8M1C3</accession>
<dbReference type="Proteomes" id="UP000297245">
    <property type="component" value="Unassembled WGS sequence"/>
</dbReference>
<evidence type="ECO:0000313" key="1">
    <source>
        <dbReference type="EMBL" id="THU95710.1"/>
    </source>
</evidence>
<name>A0A4S8M1C3_DENBC</name>
<reference evidence="1 2" key="1">
    <citation type="journal article" date="2019" name="Nat. Ecol. Evol.">
        <title>Megaphylogeny resolves global patterns of mushroom evolution.</title>
        <authorList>
            <person name="Varga T."/>
            <person name="Krizsan K."/>
            <person name="Foldi C."/>
            <person name="Dima B."/>
            <person name="Sanchez-Garcia M."/>
            <person name="Sanchez-Ramirez S."/>
            <person name="Szollosi G.J."/>
            <person name="Szarkandi J.G."/>
            <person name="Papp V."/>
            <person name="Albert L."/>
            <person name="Andreopoulos W."/>
            <person name="Angelini C."/>
            <person name="Antonin V."/>
            <person name="Barry K.W."/>
            <person name="Bougher N.L."/>
            <person name="Buchanan P."/>
            <person name="Buyck B."/>
            <person name="Bense V."/>
            <person name="Catcheside P."/>
            <person name="Chovatia M."/>
            <person name="Cooper J."/>
            <person name="Damon W."/>
            <person name="Desjardin D."/>
            <person name="Finy P."/>
            <person name="Geml J."/>
            <person name="Haridas S."/>
            <person name="Hughes K."/>
            <person name="Justo A."/>
            <person name="Karasinski D."/>
            <person name="Kautmanova I."/>
            <person name="Kiss B."/>
            <person name="Kocsube S."/>
            <person name="Kotiranta H."/>
            <person name="LaButti K.M."/>
            <person name="Lechner B.E."/>
            <person name="Liimatainen K."/>
            <person name="Lipzen A."/>
            <person name="Lukacs Z."/>
            <person name="Mihaltcheva S."/>
            <person name="Morgado L.N."/>
            <person name="Niskanen T."/>
            <person name="Noordeloos M.E."/>
            <person name="Ohm R.A."/>
            <person name="Ortiz-Santana B."/>
            <person name="Ovrebo C."/>
            <person name="Racz N."/>
            <person name="Riley R."/>
            <person name="Savchenko A."/>
            <person name="Shiryaev A."/>
            <person name="Soop K."/>
            <person name="Spirin V."/>
            <person name="Szebenyi C."/>
            <person name="Tomsovsky M."/>
            <person name="Tulloss R.E."/>
            <person name="Uehling J."/>
            <person name="Grigoriev I.V."/>
            <person name="Vagvolgyi C."/>
            <person name="Papp T."/>
            <person name="Martin F.M."/>
            <person name="Miettinen O."/>
            <person name="Hibbett D.S."/>
            <person name="Nagy L.G."/>
        </authorList>
    </citation>
    <scope>NUCLEOTIDE SEQUENCE [LARGE SCALE GENOMIC DNA]</scope>
    <source>
        <strain evidence="1 2">CBS 962.96</strain>
    </source>
</reference>
<evidence type="ECO:0000313" key="2">
    <source>
        <dbReference type="Proteomes" id="UP000297245"/>
    </source>
</evidence>
<keyword evidence="2" id="KW-1185">Reference proteome</keyword>
<dbReference type="EMBL" id="ML179194">
    <property type="protein sequence ID" value="THU95710.1"/>
    <property type="molecule type" value="Genomic_DNA"/>
</dbReference>
<organism evidence="1 2">
    <name type="scientific">Dendrothele bispora (strain CBS 962.96)</name>
    <dbReference type="NCBI Taxonomy" id="1314807"/>
    <lineage>
        <taxon>Eukaryota</taxon>
        <taxon>Fungi</taxon>
        <taxon>Dikarya</taxon>
        <taxon>Basidiomycota</taxon>
        <taxon>Agaricomycotina</taxon>
        <taxon>Agaricomycetes</taxon>
        <taxon>Agaricomycetidae</taxon>
        <taxon>Agaricales</taxon>
        <taxon>Agaricales incertae sedis</taxon>
        <taxon>Dendrothele</taxon>
    </lineage>
</organism>